<gene>
    <name evidence="2" type="ORF">C8F04DRAFT_1032334</name>
</gene>
<evidence type="ECO:0000256" key="1">
    <source>
        <dbReference type="SAM" id="SignalP"/>
    </source>
</evidence>
<keyword evidence="1" id="KW-0732">Signal</keyword>
<feature type="chain" id="PRO_5042057676" evidence="1">
    <location>
        <begin position="19"/>
        <end position="227"/>
    </location>
</feature>
<reference evidence="2" key="1">
    <citation type="submission" date="2023-03" db="EMBL/GenBank/DDBJ databases">
        <title>Massive genome expansion in bonnet fungi (Mycena s.s.) driven by repeated elements and novel gene families across ecological guilds.</title>
        <authorList>
            <consortium name="Lawrence Berkeley National Laboratory"/>
            <person name="Harder C.B."/>
            <person name="Miyauchi S."/>
            <person name="Viragh M."/>
            <person name="Kuo A."/>
            <person name="Thoen E."/>
            <person name="Andreopoulos B."/>
            <person name="Lu D."/>
            <person name="Skrede I."/>
            <person name="Drula E."/>
            <person name="Henrissat B."/>
            <person name="Morin E."/>
            <person name="Kohler A."/>
            <person name="Barry K."/>
            <person name="LaButti K."/>
            <person name="Morin E."/>
            <person name="Salamov A."/>
            <person name="Lipzen A."/>
            <person name="Mereny Z."/>
            <person name="Hegedus B."/>
            <person name="Baldrian P."/>
            <person name="Stursova M."/>
            <person name="Weitz H."/>
            <person name="Taylor A."/>
            <person name="Grigoriev I.V."/>
            <person name="Nagy L.G."/>
            <person name="Martin F."/>
            <person name="Kauserud H."/>
        </authorList>
    </citation>
    <scope>NUCLEOTIDE SEQUENCE</scope>
    <source>
        <strain evidence="2">CBHHK200</strain>
    </source>
</reference>
<proteinExistence type="predicted"/>
<evidence type="ECO:0000313" key="3">
    <source>
        <dbReference type="Proteomes" id="UP001218188"/>
    </source>
</evidence>
<evidence type="ECO:0000313" key="2">
    <source>
        <dbReference type="EMBL" id="KAJ7040599.1"/>
    </source>
</evidence>
<keyword evidence="3" id="KW-1185">Reference proteome</keyword>
<organism evidence="2 3">
    <name type="scientific">Mycena alexandri</name>
    <dbReference type="NCBI Taxonomy" id="1745969"/>
    <lineage>
        <taxon>Eukaryota</taxon>
        <taxon>Fungi</taxon>
        <taxon>Dikarya</taxon>
        <taxon>Basidiomycota</taxon>
        <taxon>Agaricomycotina</taxon>
        <taxon>Agaricomycetes</taxon>
        <taxon>Agaricomycetidae</taxon>
        <taxon>Agaricales</taxon>
        <taxon>Marasmiineae</taxon>
        <taxon>Mycenaceae</taxon>
        <taxon>Mycena</taxon>
    </lineage>
</organism>
<name>A0AAD6XCU7_9AGAR</name>
<comment type="caution">
    <text evidence="2">The sequence shown here is derived from an EMBL/GenBank/DDBJ whole genome shotgun (WGS) entry which is preliminary data.</text>
</comment>
<dbReference type="Proteomes" id="UP001218188">
    <property type="component" value="Unassembled WGS sequence"/>
</dbReference>
<feature type="signal peptide" evidence="1">
    <location>
        <begin position="1"/>
        <end position="18"/>
    </location>
</feature>
<accession>A0AAD6XCU7</accession>
<dbReference type="EMBL" id="JARJCM010000021">
    <property type="protein sequence ID" value="KAJ7040599.1"/>
    <property type="molecule type" value="Genomic_DNA"/>
</dbReference>
<dbReference type="AlphaFoldDB" id="A0AAD6XCU7"/>
<sequence length="227" mass="24894">MLCICATASLLAFGLYRWQKPFSDSRVEHGREIGTVKWSPPSNATPARSAVRLCACITQSPCSSAHFTRSVPKYYFDLSTGTASVAIARFKATKFPKKGTVRPGGSGTRLAAQSFADLIGEDWDLLGFDPRGINKTTPQVQCFNSSLDFNFFVANTVLQQGFTVASSTNLLNPTIEAQLFEQAREFIALKKSQAELCAKNMGDELKYMGTATVVRDMDFMILDCEDA</sequence>
<protein>
    <submittedName>
        <fullName evidence="2">Uncharacterized protein</fullName>
    </submittedName>
</protein>